<dbReference type="GO" id="GO:0016020">
    <property type="term" value="C:membrane"/>
    <property type="evidence" value="ECO:0007669"/>
    <property type="project" value="UniProtKB-SubCell"/>
</dbReference>
<comment type="similarity">
    <text evidence="2">Belongs to the nematode receptor-like protein sre family.</text>
</comment>
<dbReference type="Pfam" id="PF03125">
    <property type="entry name" value="Sre"/>
    <property type="match status" value="1"/>
</dbReference>
<feature type="transmembrane region" description="Helical" evidence="6">
    <location>
        <begin position="28"/>
        <end position="52"/>
    </location>
</feature>
<comment type="caution">
    <text evidence="7">The sequence shown here is derived from an EMBL/GenBank/DDBJ whole genome shotgun (WGS) entry which is preliminary data.</text>
</comment>
<keyword evidence="5 6" id="KW-0472">Membrane</keyword>
<feature type="transmembrane region" description="Helical" evidence="6">
    <location>
        <begin position="163"/>
        <end position="186"/>
    </location>
</feature>
<dbReference type="AlphaFoldDB" id="A0AA36CXL6"/>
<dbReference type="PANTHER" id="PTHR23128">
    <property type="entry name" value="SERPENTINE RECEPTOR, CLASS E (EPSILON)-RELATED"/>
    <property type="match status" value="1"/>
</dbReference>
<keyword evidence="4 6" id="KW-1133">Transmembrane helix</keyword>
<name>A0AA36CXL6_9BILA</name>
<dbReference type="InterPro" id="IPR004151">
    <property type="entry name" value="7TM_GPCR_serpentine_rcpt_Sre"/>
</dbReference>
<evidence type="ECO:0000256" key="4">
    <source>
        <dbReference type="ARBA" id="ARBA00022989"/>
    </source>
</evidence>
<evidence type="ECO:0000313" key="7">
    <source>
        <dbReference type="EMBL" id="CAJ0576819.1"/>
    </source>
</evidence>
<keyword evidence="8" id="KW-1185">Reference proteome</keyword>
<evidence type="ECO:0000256" key="6">
    <source>
        <dbReference type="SAM" id="Phobius"/>
    </source>
</evidence>
<evidence type="ECO:0000256" key="2">
    <source>
        <dbReference type="ARBA" id="ARBA00006803"/>
    </source>
</evidence>
<feature type="transmembrane region" description="Helical" evidence="6">
    <location>
        <begin position="72"/>
        <end position="96"/>
    </location>
</feature>
<feature type="non-terminal residue" evidence="7">
    <location>
        <position position="206"/>
    </location>
</feature>
<dbReference type="PANTHER" id="PTHR23128:SF132">
    <property type="entry name" value="SERPENTINE RECEPTOR, CLASS E (EPSILON)-RELATED"/>
    <property type="match status" value="1"/>
</dbReference>
<protein>
    <submittedName>
        <fullName evidence="7">Uncharacterized protein</fullName>
    </submittedName>
</protein>
<accession>A0AA36CXL6</accession>
<dbReference type="GO" id="GO:0007606">
    <property type="term" value="P:sensory perception of chemical stimulus"/>
    <property type="evidence" value="ECO:0007669"/>
    <property type="project" value="InterPro"/>
</dbReference>
<proteinExistence type="inferred from homology"/>
<reference evidence="7" key="1">
    <citation type="submission" date="2023-06" db="EMBL/GenBank/DDBJ databases">
        <authorList>
            <person name="Delattre M."/>
        </authorList>
    </citation>
    <scope>NUCLEOTIDE SEQUENCE</scope>
    <source>
        <strain evidence="7">AF72</strain>
    </source>
</reference>
<feature type="transmembrane region" description="Helical" evidence="6">
    <location>
        <begin position="102"/>
        <end position="122"/>
    </location>
</feature>
<comment type="subcellular location">
    <subcellularLocation>
        <location evidence="1">Membrane</location>
        <topology evidence="1">Multi-pass membrane protein</topology>
    </subcellularLocation>
</comment>
<evidence type="ECO:0000313" key="8">
    <source>
        <dbReference type="Proteomes" id="UP001177023"/>
    </source>
</evidence>
<evidence type="ECO:0000256" key="1">
    <source>
        <dbReference type="ARBA" id="ARBA00004141"/>
    </source>
</evidence>
<evidence type="ECO:0000256" key="5">
    <source>
        <dbReference type="ARBA" id="ARBA00023136"/>
    </source>
</evidence>
<gene>
    <name evidence="7" type="ORF">MSPICULIGERA_LOCUS15105</name>
</gene>
<organism evidence="7 8">
    <name type="scientific">Mesorhabditis spiculigera</name>
    <dbReference type="NCBI Taxonomy" id="96644"/>
    <lineage>
        <taxon>Eukaryota</taxon>
        <taxon>Metazoa</taxon>
        <taxon>Ecdysozoa</taxon>
        <taxon>Nematoda</taxon>
        <taxon>Chromadorea</taxon>
        <taxon>Rhabditida</taxon>
        <taxon>Rhabditina</taxon>
        <taxon>Rhabditomorpha</taxon>
        <taxon>Rhabditoidea</taxon>
        <taxon>Rhabditidae</taxon>
        <taxon>Mesorhabditinae</taxon>
        <taxon>Mesorhabditis</taxon>
    </lineage>
</organism>
<dbReference type="Proteomes" id="UP001177023">
    <property type="component" value="Unassembled WGS sequence"/>
</dbReference>
<sequence>MVMVVTRLISLLYEFGLIDRDGTFSGDLVLIMIVMIRLQSMVVVFTIFPMIISERLYALIFMWDYERNPRTIISALIIGSAIFSSILSSLAGAFFMAVIPNIAALIGVPSILTIFCVFFWSVREMEKKNAHALELLEINDGQYNLSARYQAAENIKSFQFIRVFLYFSLVCNIFGCTLLFSTVLAFEENSVGAQTTGAMYEAMTSL</sequence>
<evidence type="ECO:0000256" key="3">
    <source>
        <dbReference type="ARBA" id="ARBA00022692"/>
    </source>
</evidence>
<dbReference type="EMBL" id="CATQJA010002647">
    <property type="protein sequence ID" value="CAJ0576819.1"/>
    <property type="molecule type" value="Genomic_DNA"/>
</dbReference>
<keyword evidence="3 6" id="KW-0812">Transmembrane</keyword>